<name>A0A0A9EYK5_ARUDO</name>
<sequence>MVFPSYSKQELTLEVKLIRLKLIRQQIRFTENSMKRTSILSPYVTSS</sequence>
<reference evidence="1" key="1">
    <citation type="submission" date="2014-09" db="EMBL/GenBank/DDBJ databases">
        <authorList>
            <person name="Magalhaes I.L.F."/>
            <person name="Oliveira U."/>
            <person name="Santos F.R."/>
            <person name="Vidigal T.H.D.A."/>
            <person name="Brescovit A.D."/>
            <person name="Santos A.J."/>
        </authorList>
    </citation>
    <scope>NUCLEOTIDE SEQUENCE</scope>
    <source>
        <tissue evidence="1">Shoot tissue taken approximately 20 cm above the soil surface</tissue>
    </source>
</reference>
<organism evidence="1">
    <name type="scientific">Arundo donax</name>
    <name type="common">Giant reed</name>
    <name type="synonym">Donax arundinaceus</name>
    <dbReference type="NCBI Taxonomy" id="35708"/>
    <lineage>
        <taxon>Eukaryota</taxon>
        <taxon>Viridiplantae</taxon>
        <taxon>Streptophyta</taxon>
        <taxon>Embryophyta</taxon>
        <taxon>Tracheophyta</taxon>
        <taxon>Spermatophyta</taxon>
        <taxon>Magnoliopsida</taxon>
        <taxon>Liliopsida</taxon>
        <taxon>Poales</taxon>
        <taxon>Poaceae</taxon>
        <taxon>PACMAD clade</taxon>
        <taxon>Arundinoideae</taxon>
        <taxon>Arundineae</taxon>
        <taxon>Arundo</taxon>
    </lineage>
</organism>
<dbReference type="AlphaFoldDB" id="A0A0A9EYK5"/>
<proteinExistence type="predicted"/>
<reference evidence="1" key="2">
    <citation type="journal article" date="2015" name="Data Brief">
        <title>Shoot transcriptome of the giant reed, Arundo donax.</title>
        <authorList>
            <person name="Barrero R.A."/>
            <person name="Guerrero F.D."/>
            <person name="Moolhuijzen P."/>
            <person name="Goolsby J.A."/>
            <person name="Tidwell J."/>
            <person name="Bellgard S.E."/>
            <person name="Bellgard M.I."/>
        </authorList>
    </citation>
    <scope>NUCLEOTIDE SEQUENCE</scope>
    <source>
        <tissue evidence="1">Shoot tissue taken approximately 20 cm above the soil surface</tissue>
    </source>
</reference>
<dbReference type="EMBL" id="GBRH01192021">
    <property type="protein sequence ID" value="JAE05875.1"/>
    <property type="molecule type" value="Transcribed_RNA"/>
</dbReference>
<evidence type="ECO:0000313" key="1">
    <source>
        <dbReference type="EMBL" id="JAE05875.1"/>
    </source>
</evidence>
<accession>A0A0A9EYK5</accession>
<protein>
    <submittedName>
        <fullName evidence="1">Uncharacterized protein</fullName>
    </submittedName>
</protein>